<sequence>MVVAETILSQLLQVFKSEGIECHTEEGLVQRLGIQESQYKGLFSSREDMVRQVILFDLRQQELRDEEMLKRTTNSVEEIMMLLQNGIEDLKKLNPAYIIDLQQYFPEVWQLCLEHLSSYNYYLNLNIINKGILQGYFRKDINLQLVVKIIMEQFHMMINPVIFPPDRYELGEVFRSVYLYYVRGICTEQGAKLAEEYFSKNNI</sequence>
<keyword evidence="2" id="KW-1185">Reference proteome</keyword>
<comment type="caution">
    <text evidence="1">The sequence shown here is derived from an EMBL/GenBank/DDBJ whole genome shotgun (WGS) entry which is preliminary data.</text>
</comment>
<dbReference type="AlphaFoldDB" id="A0A399S691"/>
<reference evidence="2" key="1">
    <citation type="submission" date="2018-08" db="EMBL/GenBank/DDBJ databases">
        <title>Mucilaginibacter sp. MYSH2.</title>
        <authorList>
            <person name="Seo T."/>
        </authorList>
    </citation>
    <scope>NUCLEOTIDE SEQUENCE [LARGE SCALE GENOMIC DNA]</scope>
    <source>
        <strain evidence="2">KIRAN</strain>
    </source>
</reference>
<dbReference type="Proteomes" id="UP000266005">
    <property type="component" value="Unassembled WGS sequence"/>
</dbReference>
<dbReference type="Gene3D" id="1.10.357.10">
    <property type="entry name" value="Tetracycline Repressor, domain 2"/>
    <property type="match status" value="1"/>
</dbReference>
<protein>
    <submittedName>
        <fullName evidence="1">TetR/AcrR family transcriptional regulator</fullName>
    </submittedName>
</protein>
<evidence type="ECO:0000313" key="2">
    <source>
        <dbReference type="Proteomes" id="UP000266005"/>
    </source>
</evidence>
<dbReference type="RefSeq" id="WP_119432239.1">
    <property type="nucleotide sequence ID" value="NZ_QWGE01000003.1"/>
</dbReference>
<organism evidence="1 2">
    <name type="scientific">Pontibacter oryzae</name>
    <dbReference type="NCBI Taxonomy" id="2304593"/>
    <lineage>
        <taxon>Bacteria</taxon>
        <taxon>Pseudomonadati</taxon>
        <taxon>Bacteroidota</taxon>
        <taxon>Cytophagia</taxon>
        <taxon>Cytophagales</taxon>
        <taxon>Hymenobacteraceae</taxon>
        <taxon>Pontibacter</taxon>
    </lineage>
</organism>
<gene>
    <name evidence="1" type="ORF">D1627_10770</name>
</gene>
<accession>A0A399S691</accession>
<dbReference type="SUPFAM" id="SSF48498">
    <property type="entry name" value="Tetracyclin repressor-like, C-terminal domain"/>
    <property type="match status" value="1"/>
</dbReference>
<proteinExistence type="predicted"/>
<dbReference type="OrthoDB" id="881297at2"/>
<dbReference type="EMBL" id="QWGE01000003">
    <property type="protein sequence ID" value="RIJ37582.1"/>
    <property type="molecule type" value="Genomic_DNA"/>
</dbReference>
<evidence type="ECO:0000313" key="1">
    <source>
        <dbReference type="EMBL" id="RIJ37582.1"/>
    </source>
</evidence>
<name>A0A399S691_9BACT</name>
<dbReference type="InterPro" id="IPR036271">
    <property type="entry name" value="Tet_transcr_reg_TetR-rel_C_sf"/>
</dbReference>